<dbReference type="EMBL" id="FOJG01000002">
    <property type="protein sequence ID" value="SEW56485.1"/>
    <property type="molecule type" value="Genomic_DNA"/>
</dbReference>
<gene>
    <name evidence="1" type="ORF">SAMN04488122_6678</name>
</gene>
<evidence type="ECO:0000313" key="2">
    <source>
        <dbReference type="Proteomes" id="UP000199310"/>
    </source>
</evidence>
<dbReference type="RefSeq" id="WP_089903832.1">
    <property type="nucleotide sequence ID" value="NZ_FOJG01000002.1"/>
</dbReference>
<name>A0A1I0SDQ6_9BACT</name>
<reference evidence="2" key="1">
    <citation type="submission" date="2016-10" db="EMBL/GenBank/DDBJ databases">
        <authorList>
            <person name="Varghese N."/>
            <person name="Submissions S."/>
        </authorList>
    </citation>
    <scope>NUCLEOTIDE SEQUENCE [LARGE SCALE GENOMIC DNA]</scope>
    <source>
        <strain evidence="2">DSM 3695</strain>
    </source>
</reference>
<evidence type="ECO:0000313" key="1">
    <source>
        <dbReference type="EMBL" id="SEW56485.1"/>
    </source>
</evidence>
<accession>A0A1I0SDQ6</accession>
<dbReference type="STRING" id="29529.SAMN04488122_6678"/>
<organism evidence="1 2">
    <name type="scientific">Chitinophaga arvensicola</name>
    <dbReference type="NCBI Taxonomy" id="29529"/>
    <lineage>
        <taxon>Bacteria</taxon>
        <taxon>Pseudomonadati</taxon>
        <taxon>Bacteroidota</taxon>
        <taxon>Chitinophagia</taxon>
        <taxon>Chitinophagales</taxon>
        <taxon>Chitinophagaceae</taxon>
        <taxon>Chitinophaga</taxon>
    </lineage>
</organism>
<dbReference type="OrthoDB" id="1003442at2"/>
<keyword evidence="2" id="KW-1185">Reference proteome</keyword>
<protein>
    <recommendedName>
        <fullName evidence="3">DNA binding domain-containing protein, excisionase family</fullName>
    </recommendedName>
</protein>
<sequence>MSSHLRIKKICEHCGEVFIAQKTVTKFCSLTCARRNYKLREKKERIQKVESETNTQLLSKSRLVDTPDSKPLGDLIDIKALSSLTSISERTLFRLIKDEDFPKLKVGRSLLFHRQTVIDYLTTKYGNI</sequence>
<dbReference type="Proteomes" id="UP000199310">
    <property type="component" value="Unassembled WGS sequence"/>
</dbReference>
<evidence type="ECO:0008006" key="3">
    <source>
        <dbReference type="Google" id="ProtNLM"/>
    </source>
</evidence>
<dbReference type="AlphaFoldDB" id="A0A1I0SDQ6"/>
<proteinExistence type="predicted"/>